<evidence type="ECO:0000256" key="8">
    <source>
        <dbReference type="ARBA" id="ARBA00049406"/>
    </source>
</evidence>
<dbReference type="InterPro" id="IPR036052">
    <property type="entry name" value="TrpB-like_PALP_sf"/>
</dbReference>
<feature type="domain" description="Tryptophan synthase beta chain-like PALP" evidence="9">
    <location>
        <begin position="18"/>
        <end position="310"/>
    </location>
</feature>
<keyword evidence="10" id="KW-1185">Reference proteome</keyword>
<evidence type="ECO:0000313" key="10">
    <source>
        <dbReference type="Proteomes" id="UP000515163"/>
    </source>
</evidence>
<evidence type="ECO:0000313" key="11">
    <source>
        <dbReference type="RefSeq" id="XP_031559687.1"/>
    </source>
</evidence>
<evidence type="ECO:0000256" key="7">
    <source>
        <dbReference type="ARBA" id="ARBA00042605"/>
    </source>
</evidence>
<dbReference type="PANTHER" id="PTHR48078:SF6">
    <property type="entry name" value="L-THREONINE DEHYDRATASE CATABOLIC TDCB"/>
    <property type="match status" value="1"/>
</dbReference>
<evidence type="ECO:0000256" key="4">
    <source>
        <dbReference type="ARBA" id="ARBA00022898"/>
    </source>
</evidence>
<dbReference type="InParanoid" id="A0A6P8I438"/>
<dbReference type="GO" id="GO:0006565">
    <property type="term" value="P:L-serine catabolic process"/>
    <property type="evidence" value="ECO:0007669"/>
    <property type="project" value="TreeGrafter"/>
</dbReference>
<protein>
    <recommendedName>
        <fullName evidence="3">L-serine ammonia-lyase</fullName>
        <ecNumber evidence="3">4.3.1.17</ecNumber>
    </recommendedName>
    <alternativeName>
        <fullName evidence="6">L-serine deaminase</fullName>
    </alternativeName>
    <alternativeName>
        <fullName evidence="7">L-threonine dehydratase</fullName>
    </alternativeName>
</protein>
<evidence type="ECO:0000259" key="9">
    <source>
        <dbReference type="Pfam" id="PF00291"/>
    </source>
</evidence>
<evidence type="ECO:0000256" key="1">
    <source>
        <dbReference type="ARBA" id="ARBA00001933"/>
    </source>
</evidence>
<reference evidence="11" key="1">
    <citation type="submission" date="2025-08" db="UniProtKB">
        <authorList>
            <consortium name="RefSeq"/>
        </authorList>
    </citation>
    <scope>IDENTIFICATION</scope>
    <source>
        <tissue evidence="11">Tentacle</tissue>
    </source>
</reference>
<keyword evidence="4" id="KW-0663">Pyridoxal phosphate</keyword>
<dbReference type="GO" id="GO:0030170">
    <property type="term" value="F:pyridoxal phosphate binding"/>
    <property type="evidence" value="ECO:0007669"/>
    <property type="project" value="InterPro"/>
</dbReference>
<evidence type="ECO:0000256" key="3">
    <source>
        <dbReference type="ARBA" id="ARBA00012093"/>
    </source>
</evidence>
<dbReference type="EC" id="4.3.1.17" evidence="3"/>
<dbReference type="NCBIfam" id="NF005292">
    <property type="entry name" value="PRK06815.1"/>
    <property type="match status" value="1"/>
</dbReference>
<dbReference type="CDD" id="cd01562">
    <property type="entry name" value="Thr-dehyd"/>
    <property type="match status" value="1"/>
</dbReference>
<sequence length="326" mass="34910">MTSTLQDRILEAATRIKGYVRHTPLDHSHWLSTEGKANVYIKWENEQVTGSFKARGAFNKIITLINTNQSVKSKGVVTASSGNHGAACSLAMKSLGINNGVVYSPEYVSDAKRSMIDQYGGQVKLHGQDCIDTENYARTTAQERDMPYIPPYNDYDVIAGQGTVGLEIHEDLPSVDVVFVAVGGGGLISGIATYFKAVKPDVKVIGCQPVESAVLYHSVKACKILDLSSGDTLSDGTAGGVEQGSVTLDLCKSLVDDWVLVTEQNIGKAVYDVLDKHHKIVEGATGVTIAAYLKTKDQYEGKTVAIVSCGGNISIKTIKSIISLHG</sequence>
<dbReference type="GO" id="GO:0003941">
    <property type="term" value="F:L-serine ammonia-lyase activity"/>
    <property type="evidence" value="ECO:0007669"/>
    <property type="project" value="UniProtKB-EC"/>
</dbReference>
<comment type="similarity">
    <text evidence="2">Belongs to the serine/threonine dehydratase family.</text>
</comment>
<dbReference type="RefSeq" id="XP_031559687.1">
    <property type="nucleotide sequence ID" value="XM_031703827.1"/>
</dbReference>
<evidence type="ECO:0000256" key="6">
    <source>
        <dbReference type="ARBA" id="ARBA00041766"/>
    </source>
</evidence>
<dbReference type="KEGG" id="aten:116295871"/>
<evidence type="ECO:0000256" key="2">
    <source>
        <dbReference type="ARBA" id="ARBA00010869"/>
    </source>
</evidence>
<dbReference type="PROSITE" id="PS00165">
    <property type="entry name" value="DEHYDRATASE_SER_THR"/>
    <property type="match status" value="1"/>
</dbReference>
<dbReference type="FunFam" id="3.40.50.1100:FF:000005">
    <property type="entry name" value="Threonine dehydratase catabolic"/>
    <property type="match status" value="1"/>
</dbReference>
<comment type="catalytic activity">
    <reaction evidence="8">
        <text>L-serine = pyruvate + NH4(+)</text>
        <dbReference type="Rhea" id="RHEA:19169"/>
        <dbReference type="ChEBI" id="CHEBI:15361"/>
        <dbReference type="ChEBI" id="CHEBI:28938"/>
        <dbReference type="ChEBI" id="CHEBI:33384"/>
        <dbReference type="EC" id="4.3.1.17"/>
    </reaction>
</comment>
<keyword evidence="5" id="KW-0456">Lyase</keyword>
<comment type="cofactor">
    <cofactor evidence="1">
        <name>pyridoxal 5'-phosphate</name>
        <dbReference type="ChEBI" id="CHEBI:597326"/>
    </cofactor>
</comment>
<dbReference type="SUPFAM" id="SSF53686">
    <property type="entry name" value="Tryptophan synthase beta subunit-like PLP-dependent enzymes"/>
    <property type="match status" value="1"/>
</dbReference>
<dbReference type="GO" id="GO:0004794">
    <property type="term" value="F:threonine deaminase activity"/>
    <property type="evidence" value="ECO:0007669"/>
    <property type="project" value="TreeGrafter"/>
</dbReference>
<gene>
    <name evidence="11" type="primary">LOC116295871</name>
</gene>
<dbReference type="PANTHER" id="PTHR48078">
    <property type="entry name" value="THREONINE DEHYDRATASE, MITOCHONDRIAL-RELATED"/>
    <property type="match status" value="1"/>
</dbReference>
<dbReference type="OrthoDB" id="4418812at2759"/>
<dbReference type="GO" id="GO:0006567">
    <property type="term" value="P:L-threonine catabolic process"/>
    <property type="evidence" value="ECO:0007669"/>
    <property type="project" value="TreeGrafter"/>
</dbReference>
<dbReference type="GeneID" id="116295871"/>
<accession>A0A6P8I438</accession>
<dbReference type="InterPro" id="IPR050147">
    <property type="entry name" value="Ser/Thr_Dehydratase"/>
</dbReference>
<evidence type="ECO:0000256" key="5">
    <source>
        <dbReference type="ARBA" id="ARBA00023239"/>
    </source>
</evidence>
<proteinExistence type="inferred from homology"/>
<dbReference type="InterPro" id="IPR000634">
    <property type="entry name" value="Ser/Thr_deHydtase_PyrdxlP-BS"/>
</dbReference>
<dbReference type="Pfam" id="PF00291">
    <property type="entry name" value="PALP"/>
    <property type="match status" value="1"/>
</dbReference>
<dbReference type="AlphaFoldDB" id="A0A6P8I438"/>
<dbReference type="GO" id="GO:0009097">
    <property type="term" value="P:isoleucine biosynthetic process"/>
    <property type="evidence" value="ECO:0007669"/>
    <property type="project" value="TreeGrafter"/>
</dbReference>
<name>A0A6P8I438_ACTTE</name>
<dbReference type="Gene3D" id="3.40.50.1100">
    <property type="match status" value="2"/>
</dbReference>
<dbReference type="Proteomes" id="UP000515163">
    <property type="component" value="Unplaced"/>
</dbReference>
<dbReference type="InterPro" id="IPR001926">
    <property type="entry name" value="TrpB-like_PALP"/>
</dbReference>
<organism evidence="10 11">
    <name type="scientific">Actinia tenebrosa</name>
    <name type="common">Australian red waratah sea anemone</name>
    <dbReference type="NCBI Taxonomy" id="6105"/>
    <lineage>
        <taxon>Eukaryota</taxon>
        <taxon>Metazoa</taxon>
        <taxon>Cnidaria</taxon>
        <taxon>Anthozoa</taxon>
        <taxon>Hexacorallia</taxon>
        <taxon>Actiniaria</taxon>
        <taxon>Actiniidae</taxon>
        <taxon>Actinia</taxon>
    </lineage>
</organism>